<comment type="caution">
    <text evidence="9">The sequence shown here is derived from an EMBL/GenBank/DDBJ whole genome shotgun (WGS) entry which is preliminary data.</text>
</comment>
<evidence type="ECO:0000256" key="5">
    <source>
        <dbReference type="ARBA" id="ARBA00023159"/>
    </source>
</evidence>
<evidence type="ECO:0000313" key="9">
    <source>
        <dbReference type="EMBL" id="OEJ21715.1"/>
    </source>
</evidence>
<keyword evidence="3" id="KW-0805">Transcription regulation</keyword>
<dbReference type="Pfam" id="PF00313">
    <property type="entry name" value="CSD"/>
    <property type="match status" value="1"/>
</dbReference>
<accession>A0A1E5NZG7</accession>
<dbReference type="PANTHER" id="PTHR46565:SF20">
    <property type="entry name" value="COLD SHOCK DOMAIN-CONTAINING PROTEIN 4"/>
    <property type="match status" value="1"/>
</dbReference>
<sequence length="63" mass="6837">MAEGTVKWYSETKGFGFITPNGGGRDLFVHGSGLIDRVTMNDEVSFKVTRVDTGPFAVNVTII</sequence>
<feature type="domain" description="CSD" evidence="8">
    <location>
        <begin position="1"/>
        <end position="62"/>
    </location>
</feature>
<gene>
    <name evidence="9" type="ORF">AS594_38370</name>
</gene>
<dbReference type="SMART" id="SM00357">
    <property type="entry name" value="CSP"/>
    <property type="match status" value="1"/>
</dbReference>
<evidence type="ECO:0000256" key="7">
    <source>
        <dbReference type="RuleBase" id="RU000408"/>
    </source>
</evidence>
<name>A0A1E5NZG7_9ACTN</name>
<keyword evidence="10" id="KW-1185">Reference proteome</keyword>
<evidence type="ECO:0000259" key="8">
    <source>
        <dbReference type="PROSITE" id="PS51857"/>
    </source>
</evidence>
<keyword evidence="4" id="KW-0238">DNA-binding</keyword>
<dbReference type="OrthoDB" id="7477356at2"/>
<dbReference type="Gene3D" id="2.40.50.140">
    <property type="entry name" value="Nucleic acid-binding proteins"/>
    <property type="match status" value="1"/>
</dbReference>
<dbReference type="InterPro" id="IPR012340">
    <property type="entry name" value="NA-bd_OB-fold"/>
</dbReference>
<dbReference type="PROSITE" id="PS51857">
    <property type="entry name" value="CSD_2"/>
    <property type="match status" value="1"/>
</dbReference>
<dbReference type="PROSITE" id="PS00352">
    <property type="entry name" value="CSD_1"/>
    <property type="match status" value="1"/>
</dbReference>
<keyword evidence="5" id="KW-0010">Activator</keyword>
<dbReference type="InterPro" id="IPR019844">
    <property type="entry name" value="CSD_CS"/>
</dbReference>
<dbReference type="InterPro" id="IPR012156">
    <property type="entry name" value="Cold_shock_CspA"/>
</dbReference>
<dbReference type="RefSeq" id="WP_069934196.1">
    <property type="nucleotide sequence ID" value="NZ_MEHJ01000002.1"/>
</dbReference>
<keyword evidence="6" id="KW-0804">Transcription</keyword>
<dbReference type="SUPFAM" id="SSF50249">
    <property type="entry name" value="Nucleic acid-binding proteins"/>
    <property type="match status" value="1"/>
</dbReference>
<dbReference type="PIRSF" id="PIRSF002599">
    <property type="entry name" value="Cold_shock_A"/>
    <property type="match status" value="1"/>
</dbReference>
<dbReference type="InterPro" id="IPR011129">
    <property type="entry name" value="CSD"/>
</dbReference>
<evidence type="ECO:0000256" key="2">
    <source>
        <dbReference type="ARBA" id="ARBA00022490"/>
    </source>
</evidence>
<dbReference type="PRINTS" id="PR00050">
    <property type="entry name" value="COLDSHOCK"/>
</dbReference>
<dbReference type="CDD" id="cd04458">
    <property type="entry name" value="CSP_CDS"/>
    <property type="match status" value="1"/>
</dbReference>
<dbReference type="InterPro" id="IPR002059">
    <property type="entry name" value="CSP_DNA-bd"/>
</dbReference>
<reference evidence="9 10" key="1">
    <citation type="submission" date="2016-08" db="EMBL/GenBank/DDBJ databases">
        <title>Complete genome sequence of Streptomyces agglomeratus strain 6-3-2, a novel anti-MRSA actinomycete isolated from Wuli of Tebit, China.</title>
        <authorList>
            <person name="Chen X."/>
        </authorList>
    </citation>
    <scope>NUCLEOTIDE SEQUENCE [LARGE SCALE GENOMIC DNA]</scope>
    <source>
        <strain evidence="9 10">6-3-2</strain>
    </source>
</reference>
<proteinExistence type="predicted"/>
<organism evidence="9 10">
    <name type="scientific">Streptomyces agglomeratus</name>
    <dbReference type="NCBI Taxonomy" id="285458"/>
    <lineage>
        <taxon>Bacteria</taxon>
        <taxon>Bacillati</taxon>
        <taxon>Actinomycetota</taxon>
        <taxon>Actinomycetes</taxon>
        <taxon>Kitasatosporales</taxon>
        <taxon>Streptomycetaceae</taxon>
        <taxon>Streptomyces</taxon>
    </lineage>
</organism>
<evidence type="ECO:0000313" key="10">
    <source>
        <dbReference type="Proteomes" id="UP000095759"/>
    </source>
</evidence>
<evidence type="ECO:0000256" key="3">
    <source>
        <dbReference type="ARBA" id="ARBA00023015"/>
    </source>
</evidence>
<dbReference type="EMBL" id="MEHJ01000002">
    <property type="protein sequence ID" value="OEJ21715.1"/>
    <property type="molecule type" value="Genomic_DNA"/>
</dbReference>
<evidence type="ECO:0000256" key="6">
    <source>
        <dbReference type="ARBA" id="ARBA00023163"/>
    </source>
</evidence>
<dbReference type="GO" id="GO:0003677">
    <property type="term" value="F:DNA binding"/>
    <property type="evidence" value="ECO:0007669"/>
    <property type="project" value="UniProtKB-KW"/>
</dbReference>
<protein>
    <submittedName>
        <fullName evidence="9">Cold-shock protein</fullName>
    </submittedName>
</protein>
<dbReference type="Proteomes" id="UP000095759">
    <property type="component" value="Unassembled WGS sequence"/>
</dbReference>
<dbReference type="GO" id="GO:0005737">
    <property type="term" value="C:cytoplasm"/>
    <property type="evidence" value="ECO:0007669"/>
    <property type="project" value="UniProtKB-SubCell"/>
</dbReference>
<keyword evidence="2" id="KW-0963">Cytoplasm</keyword>
<evidence type="ECO:0000256" key="1">
    <source>
        <dbReference type="ARBA" id="ARBA00004496"/>
    </source>
</evidence>
<evidence type="ECO:0000256" key="4">
    <source>
        <dbReference type="ARBA" id="ARBA00023125"/>
    </source>
</evidence>
<dbReference type="AlphaFoldDB" id="A0A1E5NZG7"/>
<comment type="subcellular location">
    <subcellularLocation>
        <location evidence="1 7">Cytoplasm</location>
    </subcellularLocation>
</comment>
<dbReference type="PANTHER" id="PTHR46565">
    <property type="entry name" value="COLD SHOCK DOMAIN PROTEIN 2"/>
    <property type="match status" value="1"/>
</dbReference>